<feature type="transmembrane region" description="Helical" evidence="1">
    <location>
        <begin position="6"/>
        <end position="29"/>
    </location>
</feature>
<feature type="transmembrane region" description="Helical" evidence="1">
    <location>
        <begin position="75"/>
        <end position="94"/>
    </location>
</feature>
<dbReference type="Pfam" id="PF13386">
    <property type="entry name" value="DsbD_2"/>
    <property type="match status" value="1"/>
</dbReference>
<feature type="transmembrane region" description="Helical" evidence="1">
    <location>
        <begin position="194"/>
        <end position="217"/>
    </location>
</feature>
<feature type="transmembrane region" description="Helical" evidence="1">
    <location>
        <begin position="126"/>
        <end position="147"/>
    </location>
</feature>
<accession>A0A9X3CWL2</accession>
<sequence>MLYSAFILGILGSFHCIGMCGPIAFMLPLSRDNKILKLLQIFLYHFGRLLSYALIGLVFGLLGKSFDLFGMQQQLSIGIGVLMILAILLPSGILKKVNFSQPLFRFVGRIKSSLGIALKKRTPDTFFTIGFLNGLLPCGLVYVAVFAALAGGEMLTGSLYMLLFGLGTIPLMTTAVYFGGLLGGGMRKKVQKLIPVFVVLMGVLFIIRGMGLGIPYLSPAPQTAVVNAAASCH</sequence>
<dbReference type="Proteomes" id="UP001148482">
    <property type="component" value="Unassembled WGS sequence"/>
</dbReference>
<dbReference type="PANTHER" id="PTHR42208:SF1">
    <property type="entry name" value="HEAVY METAL TRANSPORTER"/>
    <property type="match status" value="1"/>
</dbReference>
<keyword evidence="4" id="KW-1185">Reference proteome</keyword>
<dbReference type="RefSeq" id="WP_266067954.1">
    <property type="nucleotide sequence ID" value="NZ_JAPJDA010000002.1"/>
</dbReference>
<feature type="transmembrane region" description="Helical" evidence="1">
    <location>
        <begin position="159"/>
        <end position="182"/>
    </location>
</feature>
<dbReference type="AlphaFoldDB" id="A0A9X3CWL2"/>
<name>A0A9X3CWL2_9FLAO</name>
<evidence type="ECO:0000259" key="2">
    <source>
        <dbReference type="Pfam" id="PF13386"/>
    </source>
</evidence>
<dbReference type="InterPro" id="IPR039447">
    <property type="entry name" value="UreH-like_TM_dom"/>
</dbReference>
<keyword evidence="1" id="KW-0812">Transmembrane</keyword>
<organism evidence="3 4">
    <name type="scientific">Salinimicrobium profundisediminis</name>
    <dbReference type="NCBI Taxonomy" id="2994553"/>
    <lineage>
        <taxon>Bacteria</taxon>
        <taxon>Pseudomonadati</taxon>
        <taxon>Bacteroidota</taxon>
        <taxon>Flavobacteriia</taxon>
        <taxon>Flavobacteriales</taxon>
        <taxon>Flavobacteriaceae</taxon>
        <taxon>Salinimicrobium</taxon>
    </lineage>
</organism>
<comment type="caution">
    <text evidence="3">The sequence shown here is derived from an EMBL/GenBank/DDBJ whole genome shotgun (WGS) entry which is preliminary data.</text>
</comment>
<evidence type="ECO:0000256" key="1">
    <source>
        <dbReference type="SAM" id="Phobius"/>
    </source>
</evidence>
<protein>
    <submittedName>
        <fullName evidence="3">Sulfite exporter TauE/SafE family protein</fullName>
    </submittedName>
</protein>
<dbReference type="EMBL" id="JAPJDA010000002">
    <property type="protein sequence ID" value="MCX2836775.1"/>
    <property type="molecule type" value="Genomic_DNA"/>
</dbReference>
<reference evidence="3" key="1">
    <citation type="submission" date="2022-11" db="EMBL/GenBank/DDBJ databases">
        <title>Salinimicrobium profundisediminis sp. nov., isolated from deep-sea sediment of the Mariana Trench.</title>
        <authorList>
            <person name="Fu H."/>
        </authorList>
    </citation>
    <scope>NUCLEOTIDE SEQUENCE</scope>
    <source>
        <strain evidence="3">MT39</strain>
    </source>
</reference>
<dbReference type="PANTHER" id="PTHR42208">
    <property type="entry name" value="HEAVY METAL TRANSPORTER-RELATED"/>
    <property type="match status" value="1"/>
</dbReference>
<keyword evidence="1" id="KW-1133">Transmembrane helix</keyword>
<feature type="transmembrane region" description="Helical" evidence="1">
    <location>
        <begin position="41"/>
        <end position="63"/>
    </location>
</feature>
<feature type="domain" description="Urease accessory protein UreH-like transmembrane" evidence="2">
    <location>
        <begin position="5"/>
        <end position="204"/>
    </location>
</feature>
<evidence type="ECO:0000313" key="4">
    <source>
        <dbReference type="Proteomes" id="UP001148482"/>
    </source>
</evidence>
<keyword evidence="1" id="KW-0472">Membrane</keyword>
<evidence type="ECO:0000313" key="3">
    <source>
        <dbReference type="EMBL" id="MCX2836775.1"/>
    </source>
</evidence>
<gene>
    <name evidence="3" type="ORF">OQ279_01310</name>
</gene>
<proteinExistence type="predicted"/>